<name>A0AAV7R492_PLEWA</name>
<dbReference type="AlphaFoldDB" id="A0AAV7R492"/>
<dbReference type="Proteomes" id="UP001066276">
    <property type="component" value="Chromosome 6"/>
</dbReference>
<reference evidence="1" key="1">
    <citation type="journal article" date="2022" name="bioRxiv">
        <title>Sequencing and chromosome-scale assembly of the giantPleurodeles waltlgenome.</title>
        <authorList>
            <person name="Brown T."/>
            <person name="Elewa A."/>
            <person name="Iarovenko S."/>
            <person name="Subramanian E."/>
            <person name="Araus A.J."/>
            <person name="Petzold A."/>
            <person name="Susuki M."/>
            <person name="Suzuki K.-i.T."/>
            <person name="Hayashi T."/>
            <person name="Toyoda A."/>
            <person name="Oliveira C."/>
            <person name="Osipova E."/>
            <person name="Leigh N.D."/>
            <person name="Simon A."/>
            <person name="Yun M.H."/>
        </authorList>
    </citation>
    <scope>NUCLEOTIDE SEQUENCE</scope>
    <source>
        <strain evidence="1">20211129_DDA</strain>
        <tissue evidence="1">Liver</tissue>
    </source>
</reference>
<organism evidence="1 2">
    <name type="scientific">Pleurodeles waltl</name>
    <name type="common">Iberian ribbed newt</name>
    <dbReference type="NCBI Taxonomy" id="8319"/>
    <lineage>
        <taxon>Eukaryota</taxon>
        <taxon>Metazoa</taxon>
        <taxon>Chordata</taxon>
        <taxon>Craniata</taxon>
        <taxon>Vertebrata</taxon>
        <taxon>Euteleostomi</taxon>
        <taxon>Amphibia</taxon>
        <taxon>Batrachia</taxon>
        <taxon>Caudata</taxon>
        <taxon>Salamandroidea</taxon>
        <taxon>Salamandridae</taxon>
        <taxon>Pleurodelinae</taxon>
        <taxon>Pleurodeles</taxon>
    </lineage>
</organism>
<protein>
    <submittedName>
        <fullName evidence="1">Uncharacterized protein</fullName>
    </submittedName>
</protein>
<gene>
    <name evidence="1" type="ORF">NDU88_011874</name>
</gene>
<dbReference type="EMBL" id="JANPWB010000010">
    <property type="protein sequence ID" value="KAJ1145588.1"/>
    <property type="molecule type" value="Genomic_DNA"/>
</dbReference>
<evidence type="ECO:0000313" key="1">
    <source>
        <dbReference type="EMBL" id="KAJ1145588.1"/>
    </source>
</evidence>
<keyword evidence="2" id="KW-1185">Reference proteome</keyword>
<evidence type="ECO:0000313" key="2">
    <source>
        <dbReference type="Proteomes" id="UP001066276"/>
    </source>
</evidence>
<sequence>MTRYRGGNPGHMAVMLGISEEQGLSKAERDLFFVAMATARMCSAAGWVDPEAPSFAEWQARFLAMYNLEEGVYERRGRWARKKGNLNWAPVDEWLGQSLSIEYPRIELLVF</sequence>
<accession>A0AAV7R492</accession>
<comment type="caution">
    <text evidence="1">The sequence shown here is derived from an EMBL/GenBank/DDBJ whole genome shotgun (WGS) entry which is preliminary data.</text>
</comment>
<proteinExistence type="predicted"/>